<dbReference type="CDD" id="cd20970">
    <property type="entry name" value="IgI_1_MuSK"/>
    <property type="match status" value="1"/>
</dbReference>
<dbReference type="FunFam" id="2.60.40.10:FF:000376">
    <property type="entry name" value="CLUMA_CG000981, isoform A"/>
    <property type="match status" value="1"/>
</dbReference>
<keyword evidence="10" id="KW-1133">Transmembrane helix</keyword>
<evidence type="ECO:0000313" key="12">
    <source>
        <dbReference type="EMBL" id="EDX03841.1"/>
    </source>
</evidence>
<evidence type="ECO:0000256" key="10">
    <source>
        <dbReference type="SAM" id="Phobius"/>
    </source>
</evidence>
<accession>B4Q3N7</accession>
<dbReference type="EMBL" id="CM000361">
    <property type="protein sequence ID" value="EDX03841.1"/>
    <property type="molecule type" value="Genomic_DNA"/>
</dbReference>
<evidence type="ECO:0000256" key="6">
    <source>
        <dbReference type="ARBA" id="ARBA00023157"/>
    </source>
</evidence>
<dbReference type="InterPro" id="IPR036179">
    <property type="entry name" value="Ig-like_dom_sf"/>
</dbReference>
<proteinExistence type="predicted"/>
<dbReference type="GO" id="GO:0050808">
    <property type="term" value="P:synapse organization"/>
    <property type="evidence" value="ECO:0007669"/>
    <property type="project" value="EnsemblMetazoa"/>
</dbReference>
<feature type="compositionally biased region" description="Basic and acidic residues" evidence="9">
    <location>
        <begin position="442"/>
        <end position="467"/>
    </location>
</feature>
<evidence type="ECO:0000256" key="2">
    <source>
        <dbReference type="ARBA" id="ARBA00022475"/>
    </source>
</evidence>
<keyword evidence="13" id="KW-1185">Reference proteome</keyword>
<keyword evidence="10" id="KW-0812">Transmembrane</keyword>
<organism evidence="12 13">
    <name type="scientific">Drosophila simulans</name>
    <name type="common">Fruit fly</name>
    <dbReference type="NCBI Taxonomy" id="7240"/>
    <lineage>
        <taxon>Eukaryota</taxon>
        <taxon>Metazoa</taxon>
        <taxon>Ecdysozoa</taxon>
        <taxon>Arthropoda</taxon>
        <taxon>Hexapoda</taxon>
        <taxon>Insecta</taxon>
        <taxon>Pterygota</taxon>
        <taxon>Neoptera</taxon>
        <taxon>Endopterygota</taxon>
        <taxon>Diptera</taxon>
        <taxon>Brachycera</taxon>
        <taxon>Muscomorpha</taxon>
        <taxon>Ephydroidea</taxon>
        <taxon>Drosophilidae</taxon>
        <taxon>Drosophila</taxon>
        <taxon>Sophophora</taxon>
    </lineage>
</organism>
<dbReference type="Pfam" id="PF07686">
    <property type="entry name" value="V-set"/>
    <property type="match status" value="1"/>
</dbReference>
<dbReference type="InterPro" id="IPR003599">
    <property type="entry name" value="Ig_sub"/>
</dbReference>
<dbReference type="PhylomeDB" id="B4Q3N7"/>
<dbReference type="HOGENOM" id="CLU_027228_1_0_1"/>
<feature type="transmembrane region" description="Helical" evidence="10">
    <location>
        <begin position="494"/>
        <end position="516"/>
    </location>
</feature>
<dbReference type="Proteomes" id="UP000000304">
    <property type="component" value="Chromosome 2L"/>
</dbReference>
<keyword evidence="7" id="KW-0325">Glycoprotein</keyword>
<dbReference type="SUPFAM" id="SSF48726">
    <property type="entry name" value="Immunoglobulin"/>
    <property type="match status" value="3"/>
</dbReference>
<name>B4Q3N7_DROSI</name>
<feature type="region of interest" description="Disordered" evidence="9">
    <location>
        <begin position="433"/>
        <end position="467"/>
    </location>
</feature>
<dbReference type="GO" id="GO:0005886">
    <property type="term" value="C:plasma membrane"/>
    <property type="evidence" value="ECO:0007669"/>
    <property type="project" value="UniProtKB-SubCell"/>
</dbReference>
<evidence type="ECO:0000313" key="13">
    <source>
        <dbReference type="Proteomes" id="UP000000304"/>
    </source>
</evidence>
<dbReference type="SMART" id="SM00408">
    <property type="entry name" value="IGc2"/>
    <property type="match status" value="3"/>
</dbReference>
<dbReference type="AlphaFoldDB" id="B4Q3N7"/>
<dbReference type="Pfam" id="PF13927">
    <property type="entry name" value="Ig_3"/>
    <property type="match status" value="2"/>
</dbReference>
<feature type="domain" description="Ig-like" evidence="11">
    <location>
        <begin position="324"/>
        <end position="416"/>
    </location>
</feature>
<dbReference type="InterPro" id="IPR007110">
    <property type="entry name" value="Ig-like_dom"/>
</dbReference>
<evidence type="ECO:0000256" key="8">
    <source>
        <dbReference type="ARBA" id="ARBA00023319"/>
    </source>
</evidence>
<dbReference type="GO" id="GO:0043005">
    <property type="term" value="C:neuron projection"/>
    <property type="evidence" value="ECO:0007669"/>
    <property type="project" value="TreeGrafter"/>
</dbReference>
<feature type="domain" description="Ig-like" evidence="11">
    <location>
        <begin position="228"/>
        <end position="317"/>
    </location>
</feature>
<evidence type="ECO:0000256" key="4">
    <source>
        <dbReference type="ARBA" id="ARBA00022737"/>
    </source>
</evidence>
<dbReference type="PROSITE" id="PS50835">
    <property type="entry name" value="IG_LIKE"/>
    <property type="match status" value="3"/>
</dbReference>
<dbReference type="SMR" id="B4Q3N7"/>
<dbReference type="InterPro" id="IPR051170">
    <property type="entry name" value="Neural/epithelial_adhesion"/>
</dbReference>
<reference evidence="12 13" key="1">
    <citation type="journal article" date="2007" name="Nature">
        <title>Evolution of genes and genomes on the Drosophila phylogeny.</title>
        <authorList>
            <consortium name="Drosophila 12 Genomes Consortium"/>
            <person name="Clark A.G."/>
            <person name="Eisen M.B."/>
            <person name="Smith D.R."/>
            <person name="Bergman C.M."/>
            <person name="Oliver B."/>
            <person name="Markow T.A."/>
            <person name="Kaufman T.C."/>
            <person name="Kellis M."/>
            <person name="Gelbart W."/>
            <person name="Iyer V.N."/>
            <person name="Pollard D.A."/>
            <person name="Sackton T.B."/>
            <person name="Larracuente A.M."/>
            <person name="Singh N.D."/>
            <person name="Abad J.P."/>
            <person name="Abt D.N."/>
            <person name="Adryan B."/>
            <person name="Aguade M."/>
            <person name="Akashi H."/>
            <person name="Anderson W.W."/>
            <person name="Aquadro C.F."/>
            <person name="Ardell D.H."/>
            <person name="Arguello R."/>
            <person name="Artieri C.G."/>
            <person name="Barbash D.A."/>
            <person name="Barker D."/>
            <person name="Barsanti P."/>
            <person name="Batterham P."/>
            <person name="Batzoglou S."/>
            <person name="Begun D."/>
            <person name="Bhutkar A."/>
            <person name="Blanco E."/>
            <person name="Bosak S.A."/>
            <person name="Bradley R.K."/>
            <person name="Brand A.D."/>
            <person name="Brent M.R."/>
            <person name="Brooks A.N."/>
            <person name="Brown R.H."/>
            <person name="Butlin R.K."/>
            <person name="Caggese C."/>
            <person name="Calvi B.R."/>
            <person name="Bernardo de Carvalho A."/>
            <person name="Caspi A."/>
            <person name="Castrezana S."/>
            <person name="Celniker S.E."/>
            <person name="Chang J.L."/>
            <person name="Chapple C."/>
            <person name="Chatterji S."/>
            <person name="Chinwalla A."/>
            <person name="Civetta A."/>
            <person name="Clifton S.W."/>
            <person name="Comeron J.M."/>
            <person name="Costello J.C."/>
            <person name="Coyne J.A."/>
            <person name="Daub J."/>
            <person name="David R.G."/>
            <person name="Delcher A.L."/>
            <person name="Delehaunty K."/>
            <person name="Do C.B."/>
            <person name="Ebling H."/>
            <person name="Edwards K."/>
            <person name="Eickbush T."/>
            <person name="Evans J.D."/>
            <person name="Filipski A."/>
            <person name="Findeiss S."/>
            <person name="Freyhult E."/>
            <person name="Fulton L."/>
            <person name="Fulton R."/>
            <person name="Garcia A.C."/>
            <person name="Gardiner A."/>
            <person name="Garfield D.A."/>
            <person name="Garvin B.E."/>
            <person name="Gibson G."/>
            <person name="Gilbert D."/>
            <person name="Gnerre S."/>
            <person name="Godfrey J."/>
            <person name="Good R."/>
            <person name="Gotea V."/>
            <person name="Gravely B."/>
            <person name="Greenberg A.J."/>
            <person name="Griffiths-Jones S."/>
            <person name="Gross S."/>
            <person name="Guigo R."/>
            <person name="Gustafson E.A."/>
            <person name="Haerty W."/>
            <person name="Hahn M.W."/>
            <person name="Halligan D.L."/>
            <person name="Halpern A.L."/>
            <person name="Halter G.M."/>
            <person name="Han M.V."/>
            <person name="Heger A."/>
            <person name="Hillier L."/>
            <person name="Hinrichs A.S."/>
            <person name="Holmes I."/>
            <person name="Hoskins R.A."/>
            <person name="Hubisz M.J."/>
            <person name="Hultmark D."/>
            <person name="Huntley M.A."/>
            <person name="Jaffe D.B."/>
            <person name="Jagadeeshan S."/>
            <person name="Jeck W.R."/>
            <person name="Johnson J."/>
            <person name="Jones C.D."/>
            <person name="Jordan W.C."/>
            <person name="Karpen G.H."/>
            <person name="Kataoka E."/>
            <person name="Keightley P.D."/>
            <person name="Kheradpour P."/>
            <person name="Kirkness E.F."/>
            <person name="Koerich L.B."/>
            <person name="Kristiansen K."/>
            <person name="Kudrna D."/>
            <person name="Kulathinal R.J."/>
            <person name="Kumar S."/>
            <person name="Kwok R."/>
            <person name="Lander E."/>
            <person name="Langley C.H."/>
            <person name="Lapoint R."/>
            <person name="Lazzaro B.P."/>
            <person name="Lee S.J."/>
            <person name="Levesque L."/>
            <person name="Li R."/>
            <person name="Lin C.F."/>
            <person name="Lin M.F."/>
            <person name="Lindblad-Toh K."/>
            <person name="Llopart A."/>
            <person name="Long M."/>
            <person name="Low L."/>
            <person name="Lozovsky E."/>
            <person name="Lu J."/>
            <person name="Luo M."/>
            <person name="Machado C.A."/>
            <person name="Makalowski W."/>
            <person name="Marzo M."/>
            <person name="Matsuda M."/>
            <person name="Matzkin L."/>
            <person name="McAllister B."/>
            <person name="McBride C.S."/>
            <person name="McKernan B."/>
            <person name="McKernan K."/>
            <person name="Mendez-Lago M."/>
            <person name="Minx P."/>
            <person name="Mollenhauer M.U."/>
            <person name="Montooth K."/>
            <person name="Mount S.M."/>
            <person name="Mu X."/>
            <person name="Myers E."/>
            <person name="Negre B."/>
            <person name="Newfeld S."/>
            <person name="Nielsen R."/>
            <person name="Noor M.A."/>
            <person name="O'Grady P."/>
            <person name="Pachter L."/>
            <person name="Papaceit M."/>
            <person name="Parisi M.J."/>
            <person name="Parisi M."/>
            <person name="Parts L."/>
            <person name="Pedersen J.S."/>
            <person name="Pesole G."/>
            <person name="Phillippy A.M."/>
            <person name="Ponting C.P."/>
            <person name="Pop M."/>
            <person name="Porcelli D."/>
            <person name="Powell J.R."/>
            <person name="Prohaska S."/>
            <person name="Pruitt K."/>
            <person name="Puig M."/>
            <person name="Quesneville H."/>
            <person name="Ram K.R."/>
            <person name="Rand D."/>
            <person name="Rasmussen M.D."/>
            <person name="Reed L.K."/>
            <person name="Reenan R."/>
            <person name="Reily A."/>
            <person name="Remington K.A."/>
            <person name="Rieger T.T."/>
            <person name="Ritchie M.G."/>
            <person name="Robin C."/>
            <person name="Rogers Y.H."/>
            <person name="Rohde C."/>
            <person name="Rozas J."/>
            <person name="Rubenfield M.J."/>
            <person name="Ruiz A."/>
            <person name="Russo S."/>
            <person name="Salzberg S.L."/>
            <person name="Sanchez-Gracia A."/>
            <person name="Saranga D.J."/>
            <person name="Sato H."/>
            <person name="Schaeffer S.W."/>
            <person name="Schatz M.C."/>
            <person name="Schlenke T."/>
            <person name="Schwartz R."/>
            <person name="Segarra C."/>
            <person name="Singh R.S."/>
            <person name="Sirot L."/>
            <person name="Sirota M."/>
            <person name="Sisneros N.B."/>
            <person name="Smith C.D."/>
            <person name="Smith T.F."/>
            <person name="Spieth J."/>
            <person name="Stage D.E."/>
            <person name="Stark A."/>
            <person name="Stephan W."/>
            <person name="Strausberg R.L."/>
            <person name="Strempel S."/>
            <person name="Sturgill D."/>
            <person name="Sutton G."/>
            <person name="Sutton G.G."/>
            <person name="Tao W."/>
            <person name="Teichmann S."/>
            <person name="Tobari Y.N."/>
            <person name="Tomimura Y."/>
            <person name="Tsolas J.M."/>
            <person name="Valente V.L."/>
            <person name="Venter E."/>
            <person name="Venter J.C."/>
            <person name="Vicario S."/>
            <person name="Vieira F.G."/>
            <person name="Vilella A.J."/>
            <person name="Villasante A."/>
            <person name="Walenz B."/>
            <person name="Wang J."/>
            <person name="Wasserman M."/>
            <person name="Watts T."/>
            <person name="Wilson D."/>
            <person name="Wilson R.K."/>
            <person name="Wing R.A."/>
            <person name="Wolfner M.F."/>
            <person name="Wong A."/>
            <person name="Wong G.K."/>
            <person name="Wu C.I."/>
            <person name="Wu G."/>
            <person name="Yamamoto D."/>
            <person name="Yang H.P."/>
            <person name="Yang S.P."/>
            <person name="Yorke J.A."/>
            <person name="Yoshida K."/>
            <person name="Zdobnov E."/>
            <person name="Zhang P."/>
            <person name="Zhang Y."/>
            <person name="Zimin A.V."/>
            <person name="Baldwin J."/>
            <person name="Abdouelleil A."/>
            <person name="Abdulkadir J."/>
            <person name="Abebe A."/>
            <person name="Abera B."/>
            <person name="Abreu J."/>
            <person name="Acer S.C."/>
            <person name="Aftuck L."/>
            <person name="Alexander A."/>
            <person name="An P."/>
            <person name="Anderson E."/>
            <person name="Anderson S."/>
            <person name="Arachi H."/>
            <person name="Azer M."/>
            <person name="Bachantsang P."/>
            <person name="Barry A."/>
            <person name="Bayul T."/>
            <person name="Berlin A."/>
            <person name="Bessette D."/>
            <person name="Bloom T."/>
            <person name="Blye J."/>
            <person name="Boguslavskiy L."/>
            <person name="Bonnet C."/>
            <person name="Boukhgalter B."/>
            <person name="Bourzgui I."/>
            <person name="Brown A."/>
            <person name="Cahill P."/>
            <person name="Channer S."/>
            <person name="Cheshatsang Y."/>
            <person name="Chuda L."/>
            <person name="Citroen M."/>
            <person name="Collymore A."/>
            <person name="Cooke P."/>
            <person name="Costello M."/>
            <person name="D'Aco K."/>
            <person name="Daza R."/>
            <person name="De Haan G."/>
            <person name="DeGray S."/>
            <person name="DeMaso C."/>
            <person name="Dhargay N."/>
            <person name="Dooley K."/>
            <person name="Dooley E."/>
            <person name="Doricent M."/>
            <person name="Dorje P."/>
            <person name="Dorjee K."/>
            <person name="Dupes A."/>
            <person name="Elong R."/>
            <person name="Falk J."/>
            <person name="Farina A."/>
            <person name="Faro S."/>
            <person name="Ferguson D."/>
            <person name="Fisher S."/>
            <person name="Foley C.D."/>
            <person name="Franke A."/>
            <person name="Friedrich D."/>
            <person name="Gadbois L."/>
            <person name="Gearin G."/>
            <person name="Gearin C.R."/>
            <person name="Giannoukos G."/>
            <person name="Goode T."/>
            <person name="Graham J."/>
            <person name="Grandbois E."/>
            <person name="Grewal S."/>
            <person name="Gyaltsen K."/>
            <person name="Hafez N."/>
            <person name="Hagos B."/>
            <person name="Hall J."/>
            <person name="Henson C."/>
            <person name="Hollinger A."/>
            <person name="Honan T."/>
            <person name="Huard M.D."/>
            <person name="Hughes L."/>
            <person name="Hurhula B."/>
            <person name="Husby M.E."/>
            <person name="Kamat A."/>
            <person name="Kanga B."/>
            <person name="Kashin S."/>
            <person name="Khazanovich D."/>
            <person name="Kisner P."/>
            <person name="Lance K."/>
            <person name="Lara M."/>
            <person name="Lee W."/>
            <person name="Lennon N."/>
            <person name="Letendre F."/>
            <person name="LeVine R."/>
            <person name="Lipovsky A."/>
            <person name="Liu X."/>
            <person name="Liu J."/>
            <person name="Liu S."/>
            <person name="Lokyitsang T."/>
            <person name="Lokyitsang Y."/>
            <person name="Lubonja R."/>
            <person name="Lui A."/>
            <person name="MacDonald P."/>
            <person name="Magnisalis V."/>
            <person name="Maru K."/>
            <person name="Matthews C."/>
            <person name="McCusker W."/>
            <person name="McDonough S."/>
            <person name="Mehta T."/>
            <person name="Meldrim J."/>
            <person name="Meneus L."/>
            <person name="Mihai O."/>
            <person name="Mihalev A."/>
            <person name="Mihova T."/>
            <person name="Mittelman R."/>
            <person name="Mlenga V."/>
            <person name="Montmayeur A."/>
            <person name="Mulrain L."/>
            <person name="Navidi A."/>
            <person name="Naylor J."/>
            <person name="Negash T."/>
            <person name="Nguyen T."/>
            <person name="Nguyen N."/>
            <person name="Nicol R."/>
            <person name="Norbu C."/>
            <person name="Norbu N."/>
            <person name="Novod N."/>
            <person name="O'Neill B."/>
            <person name="Osman S."/>
            <person name="Markiewicz E."/>
            <person name="Oyono O.L."/>
            <person name="Patti C."/>
            <person name="Phunkhang P."/>
            <person name="Pierre F."/>
            <person name="Priest M."/>
            <person name="Raghuraman S."/>
            <person name="Rege F."/>
            <person name="Reyes R."/>
            <person name="Rise C."/>
            <person name="Rogov P."/>
            <person name="Ross K."/>
            <person name="Ryan E."/>
            <person name="Settipalli S."/>
            <person name="Shea T."/>
            <person name="Sherpa N."/>
            <person name="Shi L."/>
            <person name="Shih D."/>
            <person name="Sparrow T."/>
            <person name="Spaulding J."/>
            <person name="Stalker J."/>
            <person name="Stange-Thomann N."/>
            <person name="Stavropoulos S."/>
            <person name="Stone C."/>
            <person name="Strader C."/>
            <person name="Tesfaye S."/>
            <person name="Thomson T."/>
            <person name="Thoulutsang Y."/>
            <person name="Thoulutsang D."/>
            <person name="Topham K."/>
            <person name="Topping I."/>
            <person name="Tsamla T."/>
            <person name="Vassiliev H."/>
            <person name="Vo A."/>
            <person name="Wangchuk T."/>
            <person name="Wangdi T."/>
            <person name="Weiand M."/>
            <person name="Wilkinson J."/>
            <person name="Wilson A."/>
            <person name="Yadav S."/>
            <person name="Young G."/>
            <person name="Yu Q."/>
            <person name="Zembek L."/>
            <person name="Zhong D."/>
            <person name="Zimmer A."/>
            <person name="Zwirko Z."/>
            <person name="Jaffe D.B."/>
            <person name="Alvarez P."/>
            <person name="Brockman W."/>
            <person name="Butler J."/>
            <person name="Chin C."/>
            <person name="Gnerre S."/>
            <person name="Grabherr M."/>
            <person name="Kleber M."/>
            <person name="Mauceli E."/>
            <person name="MacCallum I."/>
        </authorList>
    </citation>
    <scope>NUCLEOTIDE SEQUENCE [LARGE SCALE GENOMIC DNA]</scope>
    <source>
        <strain evidence="13">white501</strain>
    </source>
</reference>
<dbReference type="PANTHER" id="PTHR12231:SF253">
    <property type="entry name" value="DPR-INTERACTING PROTEIN ETA, ISOFORM B-RELATED"/>
    <property type="match status" value="1"/>
</dbReference>
<feature type="domain" description="Ig-like" evidence="11">
    <location>
        <begin position="16"/>
        <end position="110"/>
    </location>
</feature>
<evidence type="ECO:0000256" key="5">
    <source>
        <dbReference type="ARBA" id="ARBA00023136"/>
    </source>
</evidence>
<evidence type="ECO:0000259" key="11">
    <source>
        <dbReference type="PROSITE" id="PS50835"/>
    </source>
</evidence>
<evidence type="ECO:0000256" key="7">
    <source>
        <dbReference type="ARBA" id="ARBA00023180"/>
    </source>
</evidence>
<gene>
    <name evidence="12" type="primary">Dsim\GD22641</name>
    <name evidence="12" type="ORF">Dsim_GD22641</name>
</gene>
<dbReference type="SMART" id="SM00409">
    <property type="entry name" value="IG"/>
    <property type="match status" value="3"/>
</dbReference>
<dbReference type="OrthoDB" id="10012075at2759"/>
<keyword evidence="2" id="KW-1003">Cell membrane</keyword>
<dbReference type="PANTHER" id="PTHR12231">
    <property type="entry name" value="CTX-RELATED TYPE I TRANSMEMBRANE PROTEIN"/>
    <property type="match status" value="1"/>
</dbReference>
<keyword evidence="5 10" id="KW-0472">Membrane</keyword>
<sequence>MALLTRISFDFITVDPKFSSPIVNMTAPVGRDAFLTCVVQDLGPYKVSSGEGNQSVAWLRVDTQTILTIQNHVITKNQRIGIANSEHKTWTMRIKDIKESDKGWYMCQINTDPMKSQMGYLDVVAARNGFEGNSRVGEKSKIGHGKRSSFEQVEGGPWTVVAPDDFRDRVQLNSRRQTVAEAAELSPFPISNACPLLSTVLCAAHSRTLIQDVDAGRAYTHMTAVLPPDILDYPTSTDMVVREGSNVTLKCAATGSPEPTITWRRESGVPIELATGEEVLSIEGTDLVIPNVRRHHMGAYLCIASNGVPPSVSKRITLVVHFPPMITVQNQLIGAVEGKGVTLDCESEAYPKSINYWTRERGEIVPPGGKYSANVTEIGGYRNSMRLHINPLTQAEFGSYRCVAKNSLGDTDGTIKLYRIPPNAVNYVENFEARHKGKKRTKSSESHHPARAQEHSGEDMENPGKRKADLSLGAESIDSIYGNSAAGSLRRQDLGGVLLLLLPVAVAVSLATAGVIRATQMTLPPQTLTHV</sequence>
<dbReference type="InterPro" id="IPR013783">
    <property type="entry name" value="Ig-like_fold"/>
</dbReference>
<dbReference type="InterPro" id="IPR013106">
    <property type="entry name" value="Ig_V-set"/>
</dbReference>
<protein>
    <submittedName>
        <fullName evidence="12">GD22641</fullName>
    </submittedName>
</protein>
<evidence type="ECO:0000256" key="9">
    <source>
        <dbReference type="SAM" id="MobiDB-lite"/>
    </source>
</evidence>
<keyword evidence="4" id="KW-0677">Repeat</keyword>
<dbReference type="STRING" id="7240.B4Q3N7"/>
<dbReference type="InterPro" id="IPR003598">
    <property type="entry name" value="Ig_sub2"/>
</dbReference>
<keyword evidence="3" id="KW-0732">Signal</keyword>
<dbReference type="Gene3D" id="2.60.40.10">
    <property type="entry name" value="Immunoglobulins"/>
    <property type="match status" value="3"/>
</dbReference>
<evidence type="ECO:0000256" key="3">
    <source>
        <dbReference type="ARBA" id="ARBA00022729"/>
    </source>
</evidence>
<evidence type="ECO:0000256" key="1">
    <source>
        <dbReference type="ARBA" id="ARBA00004236"/>
    </source>
</evidence>
<comment type="subcellular location">
    <subcellularLocation>
        <location evidence="1">Cell membrane</location>
    </subcellularLocation>
</comment>
<dbReference type="OMA" id="HIVPMAV"/>
<dbReference type="FunFam" id="2.60.40.10:FF:000328">
    <property type="entry name" value="CLUMA_CG000981, isoform A"/>
    <property type="match status" value="1"/>
</dbReference>
<keyword evidence="6" id="KW-1015">Disulfide bond</keyword>
<keyword evidence="8" id="KW-0393">Immunoglobulin domain</keyword>